<dbReference type="RefSeq" id="WP_009495366.1">
    <property type="nucleotide sequence ID" value="NZ_CP009223.1"/>
</dbReference>
<keyword evidence="3 6" id="KW-0812">Transmembrane</keyword>
<evidence type="ECO:0000256" key="3">
    <source>
        <dbReference type="ARBA" id="ARBA00022692"/>
    </source>
</evidence>
<name>A0A075U4V6_9LACO</name>
<keyword evidence="4 6" id="KW-1133">Transmembrane helix</keyword>
<dbReference type="KEGG" id="wci:WS105_0231"/>
<dbReference type="InterPro" id="IPR052027">
    <property type="entry name" value="PspC"/>
</dbReference>
<dbReference type="KEGG" id="wce:WS08_0233"/>
<dbReference type="OrthoDB" id="9815286at2"/>
<feature type="transmembrane region" description="Helical" evidence="6">
    <location>
        <begin position="33"/>
        <end position="58"/>
    </location>
</feature>
<dbReference type="AlphaFoldDB" id="A0A075U4V6"/>
<reference evidence="8 9" key="1">
    <citation type="journal article" date="2014" name="Genome Announc.">
        <title>Complete Genome Sequences of Fish Pathogenic Weissella ceti Strains WS74 and WS105.</title>
        <authorList>
            <person name="Figueiredo H.C."/>
            <person name="Leal C.A."/>
            <person name="Dorella F.A."/>
            <person name="Carvalho A.F."/>
            <person name="Soares S.C."/>
            <person name="Pereira F.L."/>
            <person name="Azevedo V.A."/>
        </authorList>
    </citation>
    <scope>NUCLEOTIDE SEQUENCE [LARGE SCALE GENOMIC DNA]</scope>
    <source>
        <strain evidence="8 9">WS74</strain>
    </source>
</reference>
<organism evidence="8 9">
    <name type="scientific">Weissella ceti</name>
    <dbReference type="NCBI Taxonomy" id="759620"/>
    <lineage>
        <taxon>Bacteria</taxon>
        <taxon>Bacillati</taxon>
        <taxon>Bacillota</taxon>
        <taxon>Bacilli</taxon>
        <taxon>Lactobacillales</taxon>
        <taxon>Lactobacillaceae</taxon>
        <taxon>Weissella</taxon>
    </lineage>
</organism>
<dbReference type="Pfam" id="PF04024">
    <property type="entry name" value="PspC"/>
    <property type="match status" value="1"/>
</dbReference>
<accession>A0A075U4V6</accession>
<dbReference type="EMBL" id="CP009223">
    <property type="protein sequence ID" value="AIM62485.1"/>
    <property type="molecule type" value="Genomic_DNA"/>
</dbReference>
<evidence type="ECO:0000259" key="7">
    <source>
        <dbReference type="Pfam" id="PF04024"/>
    </source>
</evidence>
<dbReference type="PATRIC" id="fig|759620.7.peg.219"/>
<evidence type="ECO:0000256" key="4">
    <source>
        <dbReference type="ARBA" id="ARBA00022989"/>
    </source>
</evidence>
<evidence type="ECO:0000256" key="1">
    <source>
        <dbReference type="ARBA" id="ARBA00004162"/>
    </source>
</evidence>
<dbReference type="PANTHER" id="PTHR33885:SF3">
    <property type="entry name" value="PHAGE SHOCK PROTEIN C"/>
    <property type="match status" value="1"/>
</dbReference>
<evidence type="ECO:0000313" key="8">
    <source>
        <dbReference type="EMBL" id="AIM62485.1"/>
    </source>
</evidence>
<gene>
    <name evidence="8" type="ORF">WS74_0233</name>
</gene>
<reference evidence="9" key="2">
    <citation type="submission" date="2014-08" db="EMBL/GenBank/DDBJ databases">
        <title>Complete genome of Weissella ceti strain WS74 isolated from diseased rainbow trout in Brazil.</title>
        <authorList>
            <person name="Figueiredo H.C.P."/>
            <person name="Leal C.A.G."/>
            <person name="Pereira F.L."/>
            <person name="Soares S.C."/>
            <person name="Dorella F.A."/>
            <person name="Carvalho A.F."/>
            <person name="Azevedo V.A.C."/>
        </authorList>
    </citation>
    <scope>NUCLEOTIDE SEQUENCE [LARGE SCALE GENOMIC DNA]</scope>
    <source>
        <strain evidence="9">WS74</strain>
    </source>
</reference>
<evidence type="ECO:0000256" key="6">
    <source>
        <dbReference type="SAM" id="Phobius"/>
    </source>
</evidence>
<keyword evidence="2" id="KW-1003">Cell membrane</keyword>
<proteinExistence type="predicted"/>
<comment type="subcellular location">
    <subcellularLocation>
        <location evidence="1">Cell membrane</location>
        <topology evidence="1">Single-pass membrane protein</topology>
    </subcellularLocation>
</comment>
<dbReference type="KEGG" id="wct:WS74_0233"/>
<keyword evidence="9" id="KW-1185">Reference proteome</keyword>
<protein>
    <submittedName>
        <fullName evidence="8">Bacteriophage shock protein C</fullName>
    </submittedName>
</protein>
<sequence>MNKKLYKSNDRVLAGVLGGIADYFKIDPNITRLIFVALLLLSWFVPLTIFYIIAAIILPTRPSYYQSEDDNIREGEYRED</sequence>
<evidence type="ECO:0000313" key="9">
    <source>
        <dbReference type="Proteomes" id="UP000029079"/>
    </source>
</evidence>
<dbReference type="InterPro" id="IPR007168">
    <property type="entry name" value="Phageshock_PspC_N"/>
</dbReference>
<dbReference type="PANTHER" id="PTHR33885">
    <property type="entry name" value="PHAGE SHOCK PROTEIN C"/>
    <property type="match status" value="1"/>
</dbReference>
<evidence type="ECO:0000256" key="5">
    <source>
        <dbReference type="ARBA" id="ARBA00023136"/>
    </source>
</evidence>
<dbReference type="STRING" id="759620.WS105_0231"/>
<evidence type="ECO:0000256" key="2">
    <source>
        <dbReference type="ARBA" id="ARBA00022475"/>
    </source>
</evidence>
<keyword evidence="5 6" id="KW-0472">Membrane</keyword>
<dbReference type="GO" id="GO:0005886">
    <property type="term" value="C:plasma membrane"/>
    <property type="evidence" value="ECO:0007669"/>
    <property type="project" value="UniProtKB-SubCell"/>
</dbReference>
<feature type="domain" description="Phage shock protein PspC N-terminal" evidence="7">
    <location>
        <begin position="3"/>
        <end position="60"/>
    </location>
</feature>
<dbReference type="Proteomes" id="UP000029079">
    <property type="component" value="Chromosome"/>
</dbReference>